<dbReference type="EMBL" id="UZAD01008840">
    <property type="protein sequence ID" value="VDN88777.1"/>
    <property type="molecule type" value="Genomic_DNA"/>
</dbReference>
<reference evidence="5" key="1">
    <citation type="submission" date="2017-02" db="UniProtKB">
        <authorList>
            <consortium name="WormBaseParasite"/>
        </authorList>
    </citation>
    <scope>IDENTIFICATION</scope>
</reference>
<feature type="transmembrane region" description="Helical" evidence="2">
    <location>
        <begin position="100"/>
        <end position="119"/>
    </location>
</feature>
<name>A0A0N4THD8_BRUPA</name>
<sequence length="132" mass="15674">MEMANVTINVAKFLNEPKLVIPRRMGILRNRCSNDDNDNDDNDDDDGDKNDSNEITLSDENDMINSNWSIEMDLIENYSISKNIYKSSFKQLNNTNQFCSLWYSVSVYFIIKFFFYKYFFLLNFDFVCLNFN</sequence>
<keyword evidence="2" id="KW-0812">Transmembrane</keyword>
<evidence type="ECO:0000313" key="3">
    <source>
        <dbReference type="EMBL" id="VDN88777.1"/>
    </source>
</evidence>
<feature type="region of interest" description="Disordered" evidence="1">
    <location>
        <begin position="30"/>
        <end position="56"/>
    </location>
</feature>
<evidence type="ECO:0000313" key="4">
    <source>
        <dbReference type="Proteomes" id="UP000278627"/>
    </source>
</evidence>
<keyword evidence="2" id="KW-0472">Membrane</keyword>
<proteinExistence type="predicted"/>
<protein>
    <submittedName>
        <fullName evidence="3 5">Uncharacterized protein</fullName>
    </submittedName>
</protein>
<gene>
    <name evidence="3" type="ORF">BPAG_LOCUS7591</name>
</gene>
<evidence type="ECO:0000313" key="5">
    <source>
        <dbReference type="WBParaSite" id="BPAG_0000762701-mRNA-1"/>
    </source>
</evidence>
<accession>A0A0N4THD8</accession>
<keyword evidence="2" id="KW-1133">Transmembrane helix</keyword>
<organism evidence="5">
    <name type="scientific">Brugia pahangi</name>
    <name type="common">Filarial nematode worm</name>
    <dbReference type="NCBI Taxonomy" id="6280"/>
    <lineage>
        <taxon>Eukaryota</taxon>
        <taxon>Metazoa</taxon>
        <taxon>Ecdysozoa</taxon>
        <taxon>Nematoda</taxon>
        <taxon>Chromadorea</taxon>
        <taxon>Rhabditida</taxon>
        <taxon>Spirurina</taxon>
        <taxon>Spiruromorpha</taxon>
        <taxon>Filarioidea</taxon>
        <taxon>Onchocercidae</taxon>
        <taxon>Brugia</taxon>
    </lineage>
</organism>
<dbReference type="WBParaSite" id="BPAG_0000762701-mRNA-1">
    <property type="protein sequence ID" value="BPAG_0000762701-mRNA-1"/>
    <property type="gene ID" value="BPAG_0000762701"/>
</dbReference>
<evidence type="ECO:0000256" key="2">
    <source>
        <dbReference type="SAM" id="Phobius"/>
    </source>
</evidence>
<feature type="compositionally biased region" description="Acidic residues" evidence="1">
    <location>
        <begin position="35"/>
        <end position="48"/>
    </location>
</feature>
<evidence type="ECO:0000256" key="1">
    <source>
        <dbReference type="SAM" id="MobiDB-lite"/>
    </source>
</evidence>
<dbReference type="AlphaFoldDB" id="A0A0N4THD8"/>
<reference evidence="3 4" key="2">
    <citation type="submission" date="2018-11" db="EMBL/GenBank/DDBJ databases">
        <authorList>
            <consortium name="Pathogen Informatics"/>
        </authorList>
    </citation>
    <scope>NUCLEOTIDE SEQUENCE [LARGE SCALE GENOMIC DNA]</scope>
</reference>
<keyword evidence="4" id="KW-1185">Reference proteome</keyword>
<dbReference type="Proteomes" id="UP000278627">
    <property type="component" value="Unassembled WGS sequence"/>
</dbReference>